<dbReference type="EMBL" id="WIXE01005357">
    <property type="protein sequence ID" value="KAK5982250.1"/>
    <property type="molecule type" value="Genomic_DNA"/>
</dbReference>
<dbReference type="Proteomes" id="UP001331761">
    <property type="component" value="Unassembled WGS sequence"/>
</dbReference>
<keyword evidence="3" id="KW-1185">Reference proteome</keyword>
<sequence>MRPGFCRLRLPHLFEYCEFKTKLRSDWTEETVSEEDVDEEEEHESSSERKSSQSSTSSAESEPDVVTSNWTRRLWGPNAHQLSTDTIIATPSPPSRPSQLPPLVDARSKPKITSIRSIDFDIPG</sequence>
<dbReference type="AlphaFoldDB" id="A0AAN8FVL6"/>
<feature type="compositionally biased region" description="Polar residues" evidence="1">
    <location>
        <begin position="80"/>
        <end position="89"/>
    </location>
</feature>
<feature type="region of interest" description="Disordered" evidence="1">
    <location>
        <begin position="26"/>
        <end position="110"/>
    </location>
</feature>
<comment type="caution">
    <text evidence="2">The sequence shown here is derived from an EMBL/GenBank/DDBJ whole genome shotgun (WGS) entry which is preliminary data.</text>
</comment>
<evidence type="ECO:0000313" key="3">
    <source>
        <dbReference type="Proteomes" id="UP001331761"/>
    </source>
</evidence>
<evidence type="ECO:0000256" key="1">
    <source>
        <dbReference type="SAM" id="MobiDB-lite"/>
    </source>
</evidence>
<name>A0AAN8FVL6_TRICO</name>
<reference evidence="2 3" key="1">
    <citation type="submission" date="2019-10" db="EMBL/GenBank/DDBJ databases">
        <title>Assembly and Annotation for the nematode Trichostrongylus colubriformis.</title>
        <authorList>
            <person name="Martin J."/>
        </authorList>
    </citation>
    <scope>NUCLEOTIDE SEQUENCE [LARGE SCALE GENOMIC DNA]</scope>
    <source>
        <strain evidence="2">G859</strain>
        <tissue evidence="2">Whole worm</tissue>
    </source>
</reference>
<evidence type="ECO:0000313" key="2">
    <source>
        <dbReference type="EMBL" id="KAK5982250.1"/>
    </source>
</evidence>
<proteinExistence type="predicted"/>
<feature type="compositionally biased region" description="Pro residues" evidence="1">
    <location>
        <begin position="91"/>
        <end position="100"/>
    </location>
</feature>
<feature type="compositionally biased region" description="Acidic residues" evidence="1">
    <location>
        <begin position="28"/>
        <end position="43"/>
    </location>
</feature>
<accession>A0AAN8FVL6</accession>
<protein>
    <submittedName>
        <fullName evidence="2">Uncharacterized protein</fullName>
    </submittedName>
</protein>
<gene>
    <name evidence="2" type="ORF">GCK32_008946</name>
</gene>
<organism evidence="2 3">
    <name type="scientific">Trichostrongylus colubriformis</name>
    <name type="common">Black scour worm</name>
    <dbReference type="NCBI Taxonomy" id="6319"/>
    <lineage>
        <taxon>Eukaryota</taxon>
        <taxon>Metazoa</taxon>
        <taxon>Ecdysozoa</taxon>
        <taxon>Nematoda</taxon>
        <taxon>Chromadorea</taxon>
        <taxon>Rhabditida</taxon>
        <taxon>Rhabditina</taxon>
        <taxon>Rhabditomorpha</taxon>
        <taxon>Strongyloidea</taxon>
        <taxon>Trichostrongylidae</taxon>
        <taxon>Trichostrongylus</taxon>
    </lineage>
</organism>